<sequence length="79" mass="8270">MVVSMSRKDRCNDGLLEYGLKRASAPRRKAGEAGARGMRVYMASGAGMAAALALSGQPALAVAVLATMLAVYVASRLRR</sequence>
<evidence type="ECO:0000256" key="1">
    <source>
        <dbReference type="SAM" id="Phobius"/>
    </source>
</evidence>
<protein>
    <submittedName>
        <fullName evidence="2">Uncharacterized protein</fullName>
    </submittedName>
</protein>
<accession>A0A2R7YA36</accession>
<evidence type="ECO:0000313" key="2">
    <source>
        <dbReference type="EMBL" id="PUA34179.1"/>
    </source>
</evidence>
<dbReference type="EMBL" id="NDWU01000002">
    <property type="protein sequence ID" value="PUA34179.1"/>
    <property type="molecule type" value="Genomic_DNA"/>
</dbReference>
<proteinExistence type="predicted"/>
<evidence type="ECO:0000313" key="3">
    <source>
        <dbReference type="Proteomes" id="UP000244066"/>
    </source>
</evidence>
<keyword evidence="1" id="KW-0472">Membrane</keyword>
<name>A0A2R7YA36_9ARCH</name>
<comment type="caution">
    <text evidence="2">The sequence shown here is derived from an EMBL/GenBank/DDBJ whole genome shotgun (WGS) entry which is preliminary data.</text>
</comment>
<feature type="transmembrane region" description="Helical" evidence="1">
    <location>
        <begin position="60"/>
        <end position="77"/>
    </location>
</feature>
<keyword evidence="1" id="KW-0812">Transmembrane</keyword>
<dbReference type="AlphaFoldDB" id="A0A2R7YA36"/>
<reference evidence="2 3" key="1">
    <citation type="submission" date="2017-04" db="EMBL/GenBank/DDBJ databases">
        <title>Draft Aigarchaeota genome from a New Zealand hot spring.</title>
        <authorList>
            <person name="Reysenbach A.-L."/>
            <person name="Donaho J.A."/>
            <person name="Gerhart J."/>
            <person name="Kelley J.F."/>
            <person name="Kouba K."/>
            <person name="Podar M."/>
            <person name="Stott M."/>
        </authorList>
    </citation>
    <scope>NUCLEOTIDE SEQUENCE [LARGE SCALE GENOMIC DNA]</scope>
    <source>
        <strain evidence="2">NZ13_MG1</strain>
    </source>
</reference>
<keyword evidence="1" id="KW-1133">Transmembrane helix</keyword>
<gene>
    <name evidence="2" type="ORF">B9J98_00880</name>
</gene>
<organism evidence="2 3">
    <name type="scientific">Candidatus Terraquivivens tikiterensis</name>
    <dbReference type="NCBI Taxonomy" id="1980982"/>
    <lineage>
        <taxon>Archaea</taxon>
        <taxon>Nitrososphaerota</taxon>
        <taxon>Candidatus Wolframiiraptoraceae</taxon>
        <taxon>Candidatus Terraquivivens</taxon>
    </lineage>
</organism>
<dbReference type="Proteomes" id="UP000244066">
    <property type="component" value="Unassembled WGS sequence"/>
</dbReference>